<organism evidence="2 3">
    <name type="scientific">Puccinia graminis f. sp. tritici</name>
    <dbReference type="NCBI Taxonomy" id="56615"/>
    <lineage>
        <taxon>Eukaryota</taxon>
        <taxon>Fungi</taxon>
        <taxon>Dikarya</taxon>
        <taxon>Basidiomycota</taxon>
        <taxon>Pucciniomycotina</taxon>
        <taxon>Pucciniomycetes</taxon>
        <taxon>Pucciniales</taxon>
        <taxon>Pucciniaceae</taxon>
        <taxon>Puccinia</taxon>
    </lineage>
</organism>
<evidence type="ECO:0000313" key="2">
    <source>
        <dbReference type="EMBL" id="KAA1082836.1"/>
    </source>
</evidence>
<gene>
    <name evidence="2" type="ORF">PGT21_015988</name>
</gene>
<name>A0A5B0N2N9_PUCGR</name>
<proteinExistence type="predicted"/>
<comment type="caution">
    <text evidence="2">The sequence shown here is derived from an EMBL/GenBank/DDBJ whole genome shotgun (WGS) entry which is preliminary data.</text>
</comment>
<keyword evidence="3" id="KW-1185">Reference proteome</keyword>
<dbReference type="EMBL" id="VSWC01000119">
    <property type="protein sequence ID" value="KAA1082836.1"/>
    <property type="molecule type" value="Genomic_DNA"/>
</dbReference>
<feature type="compositionally biased region" description="Basic and acidic residues" evidence="1">
    <location>
        <begin position="44"/>
        <end position="59"/>
    </location>
</feature>
<accession>A0A5B0N2N9</accession>
<feature type="region of interest" description="Disordered" evidence="1">
    <location>
        <begin position="33"/>
        <end position="59"/>
    </location>
</feature>
<dbReference type="Proteomes" id="UP000324748">
    <property type="component" value="Unassembled WGS sequence"/>
</dbReference>
<protein>
    <submittedName>
        <fullName evidence="2">Uncharacterized protein</fullName>
    </submittedName>
</protein>
<reference evidence="2 3" key="1">
    <citation type="submission" date="2019-05" db="EMBL/GenBank/DDBJ databases">
        <title>Emergence of the Ug99 lineage of the wheat stem rust pathogen through somatic hybridization.</title>
        <authorList>
            <person name="Li F."/>
            <person name="Upadhyaya N.M."/>
            <person name="Sperschneider J."/>
            <person name="Matny O."/>
            <person name="Nguyen-Phuc H."/>
            <person name="Mago R."/>
            <person name="Raley C."/>
            <person name="Miller M.E."/>
            <person name="Silverstein K.A.T."/>
            <person name="Henningsen E."/>
            <person name="Hirsch C.D."/>
            <person name="Visser B."/>
            <person name="Pretorius Z.A."/>
            <person name="Steffenson B.J."/>
            <person name="Schwessinger B."/>
            <person name="Dodds P.N."/>
            <person name="Figueroa M."/>
        </authorList>
    </citation>
    <scope>NUCLEOTIDE SEQUENCE [LARGE SCALE GENOMIC DNA]</scope>
    <source>
        <strain evidence="2">21-0</strain>
    </source>
</reference>
<sequence length="103" mass="10868">MAEFKKFMKTGPKPATNAGKSFASVASTTLANYAPPDQTSPRLLEAKTGHHPLEPSKYHTEGCAQRALVQKANEALLGLDARVDGEAIAIRGASMLPSGNVSF</sequence>
<evidence type="ECO:0000313" key="3">
    <source>
        <dbReference type="Proteomes" id="UP000324748"/>
    </source>
</evidence>
<dbReference type="AlphaFoldDB" id="A0A5B0N2N9"/>
<evidence type="ECO:0000256" key="1">
    <source>
        <dbReference type="SAM" id="MobiDB-lite"/>
    </source>
</evidence>
<dbReference type="OrthoDB" id="2750930at2759"/>